<dbReference type="PANTHER" id="PTHR30363">
    <property type="entry name" value="HTH-TYPE TRANSCRIPTIONAL REGULATOR SRLR-RELATED"/>
    <property type="match status" value="1"/>
</dbReference>
<protein>
    <submittedName>
        <fullName evidence="5">Lactose transport regulator</fullName>
    </submittedName>
</protein>
<dbReference type="SMART" id="SM00420">
    <property type="entry name" value="HTH_DEOR"/>
    <property type="match status" value="1"/>
</dbReference>
<evidence type="ECO:0000313" key="5">
    <source>
        <dbReference type="EMBL" id="KRK73302.1"/>
    </source>
</evidence>
<evidence type="ECO:0000259" key="4">
    <source>
        <dbReference type="PROSITE" id="PS51000"/>
    </source>
</evidence>
<sequence>MIAFGKLAAYTNRMEAMRMLTEERQQRILTELDRCGVVKLRDLVTLLDASESTVRRDLAELEEAGRLRRVHGGAQRRGLADEPGVSEKAFAHAAAKAAIAQVASTYVKAGMQVFLDAGTSTAQVIPLLAGRDVTVVTSGVDNAKLLADTGLTAIMLGGRIKPTTLAIVGAEAVTTLQRYRFDLAILGTNGIDENGATTPDPEEAATKRLAIARADHALILADASKFGQRSFAQFAELPQAQLITESIAALPAQYRPLPNLKEAQP</sequence>
<dbReference type="InterPro" id="IPR050313">
    <property type="entry name" value="Carb_Metab_HTH_regulators"/>
</dbReference>
<dbReference type="Pfam" id="PF00455">
    <property type="entry name" value="DeoRC"/>
    <property type="match status" value="1"/>
</dbReference>
<keyword evidence="1" id="KW-0805">Transcription regulation</keyword>
<keyword evidence="3" id="KW-0804">Transcription</keyword>
<dbReference type="PATRIC" id="fig|1291734.4.peg.1190"/>
<dbReference type="AlphaFoldDB" id="A0A0R1JPC9"/>
<dbReference type="GO" id="GO:0003677">
    <property type="term" value="F:DNA binding"/>
    <property type="evidence" value="ECO:0007669"/>
    <property type="project" value="UniProtKB-KW"/>
</dbReference>
<dbReference type="InterPro" id="IPR001034">
    <property type="entry name" value="DeoR_HTH"/>
</dbReference>
<dbReference type="EMBL" id="AZDJ01000013">
    <property type="protein sequence ID" value="KRK73302.1"/>
    <property type="molecule type" value="Genomic_DNA"/>
</dbReference>
<dbReference type="InterPro" id="IPR014036">
    <property type="entry name" value="DeoR-like_C"/>
</dbReference>
<keyword evidence="6" id="KW-1185">Reference proteome</keyword>
<dbReference type="InterPro" id="IPR036390">
    <property type="entry name" value="WH_DNA-bd_sf"/>
</dbReference>
<name>A0A0R1JPC9_9LACO</name>
<dbReference type="InterPro" id="IPR037171">
    <property type="entry name" value="NagB/RpiA_transferase-like"/>
</dbReference>
<dbReference type="InterPro" id="IPR036388">
    <property type="entry name" value="WH-like_DNA-bd_sf"/>
</dbReference>
<evidence type="ECO:0000313" key="6">
    <source>
        <dbReference type="Proteomes" id="UP000051804"/>
    </source>
</evidence>
<dbReference type="Gene3D" id="1.10.10.10">
    <property type="entry name" value="Winged helix-like DNA-binding domain superfamily/Winged helix DNA-binding domain"/>
    <property type="match status" value="1"/>
</dbReference>
<dbReference type="Pfam" id="PF08220">
    <property type="entry name" value="HTH_DeoR"/>
    <property type="match status" value="1"/>
</dbReference>
<keyword evidence="2" id="KW-0238">DNA-binding</keyword>
<evidence type="ECO:0000256" key="1">
    <source>
        <dbReference type="ARBA" id="ARBA00023015"/>
    </source>
</evidence>
<reference evidence="5 6" key="1">
    <citation type="journal article" date="2015" name="Genome Announc.">
        <title>Expanding the biotechnology potential of lactobacilli through comparative genomics of 213 strains and associated genera.</title>
        <authorList>
            <person name="Sun Z."/>
            <person name="Harris H.M."/>
            <person name="McCann A."/>
            <person name="Guo C."/>
            <person name="Argimon S."/>
            <person name="Zhang W."/>
            <person name="Yang X."/>
            <person name="Jeffery I.B."/>
            <person name="Cooney J.C."/>
            <person name="Kagawa T.F."/>
            <person name="Liu W."/>
            <person name="Song Y."/>
            <person name="Salvetti E."/>
            <person name="Wrobel A."/>
            <person name="Rasinkangas P."/>
            <person name="Parkhill J."/>
            <person name="Rea M.C."/>
            <person name="O'Sullivan O."/>
            <person name="Ritari J."/>
            <person name="Douillard F.P."/>
            <person name="Paul Ross R."/>
            <person name="Yang R."/>
            <person name="Briner A.E."/>
            <person name="Felis G.E."/>
            <person name="de Vos W.M."/>
            <person name="Barrangou R."/>
            <person name="Klaenhammer T.R."/>
            <person name="Caufield P.W."/>
            <person name="Cui Y."/>
            <person name="Zhang H."/>
            <person name="O'Toole P.W."/>
        </authorList>
    </citation>
    <scope>NUCLEOTIDE SEQUENCE [LARGE SCALE GENOMIC DNA]</scope>
    <source>
        <strain evidence="5 6">JCM 17158</strain>
    </source>
</reference>
<dbReference type="PANTHER" id="PTHR30363:SF56">
    <property type="entry name" value="TRANSCRIPTIONAL REGULATOR, DEOR FAMILY"/>
    <property type="match status" value="1"/>
</dbReference>
<accession>A0A0R1JPC9</accession>
<comment type="caution">
    <text evidence="5">The sequence shown here is derived from an EMBL/GenBank/DDBJ whole genome shotgun (WGS) entry which is preliminary data.</text>
</comment>
<dbReference type="PRINTS" id="PR00037">
    <property type="entry name" value="HTHLACR"/>
</dbReference>
<dbReference type="Proteomes" id="UP000051804">
    <property type="component" value="Unassembled WGS sequence"/>
</dbReference>
<dbReference type="SUPFAM" id="SSF46785">
    <property type="entry name" value="Winged helix' DNA-binding domain"/>
    <property type="match status" value="1"/>
</dbReference>
<dbReference type="STRING" id="1291734.FD02_GL001160"/>
<dbReference type="SMART" id="SM01134">
    <property type="entry name" value="DeoRC"/>
    <property type="match status" value="1"/>
</dbReference>
<dbReference type="PROSITE" id="PS00894">
    <property type="entry name" value="HTH_DEOR_1"/>
    <property type="match status" value="1"/>
</dbReference>
<evidence type="ECO:0000256" key="3">
    <source>
        <dbReference type="ARBA" id="ARBA00023163"/>
    </source>
</evidence>
<dbReference type="SUPFAM" id="SSF100950">
    <property type="entry name" value="NagB/RpiA/CoA transferase-like"/>
    <property type="match status" value="1"/>
</dbReference>
<evidence type="ECO:0000256" key="2">
    <source>
        <dbReference type="ARBA" id="ARBA00023125"/>
    </source>
</evidence>
<dbReference type="PROSITE" id="PS51000">
    <property type="entry name" value="HTH_DEOR_2"/>
    <property type="match status" value="1"/>
</dbReference>
<dbReference type="GO" id="GO:0003700">
    <property type="term" value="F:DNA-binding transcription factor activity"/>
    <property type="evidence" value="ECO:0007669"/>
    <property type="project" value="InterPro"/>
</dbReference>
<organism evidence="5 6">
    <name type="scientific">Lacticaseibacillus nasuensis JCM 17158</name>
    <dbReference type="NCBI Taxonomy" id="1291734"/>
    <lineage>
        <taxon>Bacteria</taxon>
        <taxon>Bacillati</taxon>
        <taxon>Bacillota</taxon>
        <taxon>Bacilli</taxon>
        <taxon>Lactobacillales</taxon>
        <taxon>Lactobacillaceae</taxon>
        <taxon>Lacticaseibacillus</taxon>
    </lineage>
</organism>
<feature type="domain" description="HTH deoR-type" evidence="4">
    <location>
        <begin position="21"/>
        <end position="76"/>
    </location>
</feature>
<proteinExistence type="predicted"/>
<dbReference type="InterPro" id="IPR018356">
    <property type="entry name" value="Tscrpt_reg_HTH_DeoR_CS"/>
</dbReference>
<gene>
    <name evidence="5" type="ORF">FD02_GL001160</name>
</gene>
<dbReference type="Gene3D" id="3.40.50.1360">
    <property type="match status" value="1"/>
</dbReference>